<organism evidence="1">
    <name type="scientific">Tanacetum cinerariifolium</name>
    <name type="common">Dalmatian daisy</name>
    <name type="synonym">Chrysanthemum cinerariifolium</name>
    <dbReference type="NCBI Taxonomy" id="118510"/>
    <lineage>
        <taxon>Eukaryota</taxon>
        <taxon>Viridiplantae</taxon>
        <taxon>Streptophyta</taxon>
        <taxon>Embryophyta</taxon>
        <taxon>Tracheophyta</taxon>
        <taxon>Spermatophyta</taxon>
        <taxon>Magnoliopsida</taxon>
        <taxon>eudicotyledons</taxon>
        <taxon>Gunneridae</taxon>
        <taxon>Pentapetalae</taxon>
        <taxon>asterids</taxon>
        <taxon>campanulids</taxon>
        <taxon>Asterales</taxon>
        <taxon>Asteraceae</taxon>
        <taxon>Asteroideae</taxon>
        <taxon>Anthemideae</taxon>
        <taxon>Anthemidinae</taxon>
        <taxon>Tanacetum</taxon>
    </lineage>
</organism>
<feature type="non-terminal residue" evidence="1">
    <location>
        <position position="144"/>
    </location>
</feature>
<proteinExistence type="predicted"/>
<name>A0A699SAA4_TANCI</name>
<accession>A0A699SAA4</accession>
<gene>
    <name evidence="1" type="ORF">Tci_866045</name>
</gene>
<dbReference type="EMBL" id="BKCJ011146877">
    <property type="protein sequence ID" value="GFC94075.1"/>
    <property type="molecule type" value="Genomic_DNA"/>
</dbReference>
<reference evidence="1" key="1">
    <citation type="journal article" date="2019" name="Sci. Rep.">
        <title>Draft genome of Tanacetum cinerariifolium, the natural source of mosquito coil.</title>
        <authorList>
            <person name="Yamashiro T."/>
            <person name="Shiraishi A."/>
            <person name="Satake H."/>
            <person name="Nakayama K."/>
        </authorList>
    </citation>
    <scope>NUCLEOTIDE SEQUENCE</scope>
</reference>
<protein>
    <recommendedName>
        <fullName evidence="2">Gag-Pol polyprotein</fullName>
    </recommendedName>
</protein>
<evidence type="ECO:0008006" key="2">
    <source>
        <dbReference type="Google" id="ProtNLM"/>
    </source>
</evidence>
<sequence length="144" mass="16948">HVAKECHKLKRAKDLAYHKEKMLLCKQEEARIQLSAEQIYWRDDTDDELEDQELEAYYLYMAQIQKVIPDVVDNSRPIFNAEQLQKVQPDDDQYNMFANDRQHPEQPESVNNTYLDEHGDTNITNDSLDMCINGQEADQDDDDL</sequence>
<evidence type="ECO:0000313" key="1">
    <source>
        <dbReference type="EMBL" id="GFC94075.1"/>
    </source>
</evidence>
<dbReference type="AlphaFoldDB" id="A0A699SAA4"/>
<comment type="caution">
    <text evidence="1">The sequence shown here is derived from an EMBL/GenBank/DDBJ whole genome shotgun (WGS) entry which is preliminary data.</text>
</comment>
<feature type="non-terminal residue" evidence="1">
    <location>
        <position position="1"/>
    </location>
</feature>